<proteinExistence type="predicted"/>
<dbReference type="EMBL" id="JYNV01000330">
    <property type="protein sequence ID" value="KZM18460.1"/>
    <property type="molecule type" value="Genomic_DNA"/>
</dbReference>
<evidence type="ECO:0000313" key="1">
    <source>
        <dbReference type="EMBL" id="KZM18460.1"/>
    </source>
</evidence>
<reference evidence="1 2" key="1">
    <citation type="journal article" date="2016" name="Sci. Rep.">
        <title>Draft genome sequencing and secretome analysis of fungal phytopathogen Ascochyta rabiei provides insight into the necrotrophic effector repertoire.</title>
        <authorList>
            <person name="Verma S."/>
            <person name="Gazara R.K."/>
            <person name="Nizam S."/>
            <person name="Parween S."/>
            <person name="Chattopadhyay D."/>
            <person name="Verma P.K."/>
        </authorList>
    </citation>
    <scope>NUCLEOTIDE SEQUENCE [LARGE SCALE GENOMIC DNA]</scope>
    <source>
        <strain evidence="1 2">ArDII</strain>
    </source>
</reference>
<organism evidence="1 2">
    <name type="scientific">Didymella rabiei</name>
    <name type="common">Chickpea ascochyta blight fungus</name>
    <name type="synonym">Mycosphaerella rabiei</name>
    <dbReference type="NCBI Taxonomy" id="5454"/>
    <lineage>
        <taxon>Eukaryota</taxon>
        <taxon>Fungi</taxon>
        <taxon>Dikarya</taxon>
        <taxon>Ascomycota</taxon>
        <taxon>Pezizomycotina</taxon>
        <taxon>Dothideomycetes</taxon>
        <taxon>Pleosporomycetidae</taxon>
        <taxon>Pleosporales</taxon>
        <taxon>Pleosporineae</taxon>
        <taxon>Didymellaceae</taxon>
        <taxon>Ascochyta</taxon>
    </lineage>
</organism>
<accession>A0A162VHJ6</accession>
<protein>
    <submittedName>
        <fullName evidence="1">Uncharacterized protein</fullName>
    </submittedName>
</protein>
<dbReference type="Proteomes" id="UP000076837">
    <property type="component" value="Unassembled WGS sequence"/>
</dbReference>
<name>A0A162VHJ6_DIDRA</name>
<keyword evidence="2" id="KW-1185">Reference proteome</keyword>
<dbReference type="AlphaFoldDB" id="A0A162VHJ6"/>
<evidence type="ECO:0000313" key="2">
    <source>
        <dbReference type="Proteomes" id="UP000076837"/>
    </source>
</evidence>
<comment type="caution">
    <text evidence="1">The sequence shown here is derived from an EMBL/GenBank/DDBJ whole genome shotgun (WGS) entry which is preliminary data.</text>
</comment>
<dbReference type="OrthoDB" id="3789049at2759"/>
<gene>
    <name evidence="1" type="ORF">ST47_g10419</name>
</gene>
<sequence length="184" mass="20868">MNVRFLPRAALMAAAMTGLPIKYPWPVGTFAHASFLASFICNAPPDALLIFVPAAAASQRQHLKDYRTVHADCIVAVLINTIYTNGTRCIDLENVLSYALILLLRFRKCRPAQHPVGVAYTMLWTTIAQLILRIPGVELRHAEMVFMEALQWRTWVKDEDIHRFQHAMQLSGYFGRNYLNDAIP</sequence>